<dbReference type="AlphaFoldDB" id="A0A4Y7I685"/>
<dbReference type="Proteomes" id="UP000316621">
    <property type="component" value="Chromosome 1"/>
</dbReference>
<feature type="chain" id="PRO_5021213187" description="Knottin scorpion toxin-like domain-containing protein" evidence="1">
    <location>
        <begin position="30"/>
        <end position="88"/>
    </location>
</feature>
<sequence>MWRERKRMAMKNTLILCLFLVLSISSASGKSILNQDEPCTMTWVSACTNDDFKECKDRCINDYGSQAIASCVDCSKQERKNLCKCKFC</sequence>
<reference evidence="2 3" key="1">
    <citation type="journal article" date="2018" name="Science">
        <title>The opium poppy genome and morphinan production.</title>
        <authorList>
            <person name="Guo L."/>
            <person name="Winzer T."/>
            <person name="Yang X."/>
            <person name="Li Y."/>
            <person name="Ning Z."/>
            <person name="He Z."/>
            <person name="Teodor R."/>
            <person name="Lu Y."/>
            <person name="Bowser T.A."/>
            <person name="Graham I.A."/>
            <person name="Ye K."/>
        </authorList>
    </citation>
    <scope>NUCLEOTIDE SEQUENCE [LARGE SCALE GENOMIC DNA]</scope>
    <source>
        <strain evidence="3">cv. HN1</strain>
        <tissue evidence="2">Leaves</tissue>
    </source>
</reference>
<feature type="signal peptide" evidence="1">
    <location>
        <begin position="1"/>
        <end position="29"/>
    </location>
</feature>
<keyword evidence="1" id="KW-0732">Signal</keyword>
<gene>
    <name evidence="2" type="ORF">C5167_037263</name>
</gene>
<proteinExistence type="predicted"/>
<protein>
    <recommendedName>
        <fullName evidence="4">Knottin scorpion toxin-like domain-containing protein</fullName>
    </recommendedName>
</protein>
<evidence type="ECO:0000256" key="1">
    <source>
        <dbReference type="SAM" id="SignalP"/>
    </source>
</evidence>
<evidence type="ECO:0008006" key="4">
    <source>
        <dbReference type="Google" id="ProtNLM"/>
    </source>
</evidence>
<accession>A0A4Y7I685</accession>
<evidence type="ECO:0000313" key="3">
    <source>
        <dbReference type="Proteomes" id="UP000316621"/>
    </source>
</evidence>
<name>A0A4Y7I685_PAPSO</name>
<keyword evidence="3" id="KW-1185">Reference proteome</keyword>
<evidence type="ECO:0000313" key="2">
    <source>
        <dbReference type="EMBL" id="RZC44314.1"/>
    </source>
</evidence>
<dbReference type="Gramene" id="RZC44314">
    <property type="protein sequence ID" value="RZC44314"/>
    <property type="gene ID" value="C5167_037263"/>
</dbReference>
<organism evidence="2 3">
    <name type="scientific">Papaver somniferum</name>
    <name type="common">Opium poppy</name>
    <dbReference type="NCBI Taxonomy" id="3469"/>
    <lineage>
        <taxon>Eukaryota</taxon>
        <taxon>Viridiplantae</taxon>
        <taxon>Streptophyta</taxon>
        <taxon>Embryophyta</taxon>
        <taxon>Tracheophyta</taxon>
        <taxon>Spermatophyta</taxon>
        <taxon>Magnoliopsida</taxon>
        <taxon>Ranunculales</taxon>
        <taxon>Papaveraceae</taxon>
        <taxon>Papaveroideae</taxon>
        <taxon>Papaver</taxon>
    </lineage>
</organism>
<dbReference type="EMBL" id="CM010715">
    <property type="protein sequence ID" value="RZC44314.1"/>
    <property type="molecule type" value="Genomic_DNA"/>
</dbReference>